<gene>
    <name evidence="2" type="ORF">DPMN_127295</name>
</gene>
<dbReference type="AlphaFoldDB" id="A0A9D4H107"/>
<proteinExistence type="predicted"/>
<dbReference type="Proteomes" id="UP000828390">
    <property type="component" value="Unassembled WGS sequence"/>
</dbReference>
<evidence type="ECO:0000313" key="3">
    <source>
        <dbReference type="Proteomes" id="UP000828390"/>
    </source>
</evidence>
<organism evidence="2 3">
    <name type="scientific">Dreissena polymorpha</name>
    <name type="common">Zebra mussel</name>
    <name type="synonym">Mytilus polymorpha</name>
    <dbReference type="NCBI Taxonomy" id="45954"/>
    <lineage>
        <taxon>Eukaryota</taxon>
        <taxon>Metazoa</taxon>
        <taxon>Spiralia</taxon>
        <taxon>Lophotrochozoa</taxon>
        <taxon>Mollusca</taxon>
        <taxon>Bivalvia</taxon>
        <taxon>Autobranchia</taxon>
        <taxon>Heteroconchia</taxon>
        <taxon>Euheterodonta</taxon>
        <taxon>Imparidentia</taxon>
        <taxon>Neoheterodontei</taxon>
        <taxon>Myida</taxon>
        <taxon>Dreissenoidea</taxon>
        <taxon>Dreissenidae</taxon>
        <taxon>Dreissena</taxon>
    </lineage>
</organism>
<dbReference type="GO" id="GO:0003677">
    <property type="term" value="F:DNA binding"/>
    <property type="evidence" value="ECO:0007669"/>
    <property type="project" value="UniProtKB-KW"/>
</dbReference>
<evidence type="ECO:0000256" key="1">
    <source>
        <dbReference type="ARBA" id="ARBA00023125"/>
    </source>
</evidence>
<comment type="caution">
    <text evidence="2">The sequence shown here is derived from an EMBL/GenBank/DDBJ whole genome shotgun (WGS) entry which is preliminary data.</text>
</comment>
<evidence type="ECO:0000313" key="2">
    <source>
        <dbReference type="EMBL" id="KAH3825420.1"/>
    </source>
</evidence>
<reference evidence="2" key="1">
    <citation type="journal article" date="2019" name="bioRxiv">
        <title>The Genome of the Zebra Mussel, Dreissena polymorpha: A Resource for Invasive Species Research.</title>
        <authorList>
            <person name="McCartney M.A."/>
            <person name="Auch B."/>
            <person name="Kono T."/>
            <person name="Mallez S."/>
            <person name="Zhang Y."/>
            <person name="Obille A."/>
            <person name="Becker A."/>
            <person name="Abrahante J.E."/>
            <person name="Garbe J."/>
            <person name="Badalamenti J.P."/>
            <person name="Herman A."/>
            <person name="Mangelson H."/>
            <person name="Liachko I."/>
            <person name="Sullivan S."/>
            <person name="Sone E.D."/>
            <person name="Koren S."/>
            <person name="Silverstein K.A.T."/>
            <person name="Beckman K.B."/>
            <person name="Gohl D.M."/>
        </authorList>
    </citation>
    <scope>NUCLEOTIDE SEQUENCE</scope>
    <source>
        <strain evidence="2">Duluth1</strain>
        <tissue evidence="2">Whole animal</tissue>
    </source>
</reference>
<dbReference type="EMBL" id="JAIWYP010000005">
    <property type="protein sequence ID" value="KAH3825420.1"/>
    <property type="molecule type" value="Genomic_DNA"/>
</dbReference>
<reference evidence="2" key="2">
    <citation type="submission" date="2020-11" db="EMBL/GenBank/DDBJ databases">
        <authorList>
            <person name="McCartney M.A."/>
            <person name="Auch B."/>
            <person name="Kono T."/>
            <person name="Mallez S."/>
            <person name="Becker A."/>
            <person name="Gohl D.M."/>
            <person name="Silverstein K.A.T."/>
            <person name="Koren S."/>
            <person name="Bechman K.B."/>
            <person name="Herman A."/>
            <person name="Abrahante J.E."/>
            <person name="Garbe J."/>
        </authorList>
    </citation>
    <scope>NUCLEOTIDE SEQUENCE</scope>
    <source>
        <strain evidence="2">Duluth1</strain>
        <tissue evidence="2">Whole animal</tissue>
    </source>
</reference>
<dbReference type="InterPro" id="IPR010998">
    <property type="entry name" value="Integrase_recombinase_N"/>
</dbReference>
<sequence length="123" mass="14217">MPDKGPRPSLEYLTGIARDLIFNSTFNKTINTYSVALKKLCEFRELYNLHKRWSVLDQELLNFITYLATQKMPATTVTTYISGIAYAHNLKQVNETIKSFIVVKALEGLRRKTGELRQTYEPQ</sequence>
<protein>
    <submittedName>
        <fullName evidence="2">Uncharacterized protein</fullName>
    </submittedName>
</protein>
<accession>A0A9D4H107</accession>
<keyword evidence="3" id="KW-1185">Reference proteome</keyword>
<dbReference type="SUPFAM" id="SSF47823">
    <property type="entry name" value="lambda integrase-like, N-terminal domain"/>
    <property type="match status" value="1"/>
</dbReference>
<dbReference type="Gene3D" id="1.10.150.130">
    <property type="match status" value="1"/>
</dbReference>
<name>A0A9D4H107_DREPO</name>
<keyword evidence="1" id="KW-0238">DNA-binding</keyword>